<organism evidence="2 3">
    <name type="scientific">Paractinoplanes ferrugineus</name>
    <dbReference type="NCBI Taxonomy" id="113564"/>
    <lineage>
        <taxon>Bacteria</taxon>
        <taxon>Bacillati</taxon>
        <taxon>Actinomycetota</taxon>
        <taxon>Actinomycetes</taxon>
        <taxon>Micromonosporales</taxon>
        <taxon>Micromonosporaceae</taxon>
        <taxon>Paractinoplanes</taxon>
    </lineage>
</organism>
<keyword evidence="3" id="KW-1185">Reference proteome</keyword>
<feature type="transmembrane region" description="Helical" evidence="1">
    <location>
        <begin position="475"/>
        <end position="495"/>
    </location>
</feature>
<feature type="transmembrane region" description="Helical" evidence="1">
    <location>
        <begin position="541"/>
        <end position="563"/>
    </location>
</feature>
<feature type="transmembrane region" description="Helical" evidence="1">
    <location>
        <begin position="502"/>
        <end position="535"/>
    </location>
</feature>
<gene>
    <name evidence="2" type="ORF">Afe05nite_82900</name>
</gene>
<evidence type="ECO:0000313" key="3">
    <source>
        <dbReference type="Proteomes" id="UP000598174"/>
    </source>
</evidence>
<dbReference type="Proteomes" id="UP000598174">
    <property type="component" value="Unassembled WGS sequence"/>
</dbReference>
<proteinExistence type="predicted"/>
<evidence type="ECO:0000256" key="1">
    <source>
        <dbReference type="SAM" id="Phobius"/>
    </source>
</evidence>
<keyword evidence="1" id="KW-1133">Transmembrane helix</keyword>
<comment type="caution">
    <text evidence="2">The sequence shown here is derived from an EMBL/GenBank/DDBJ whole genome shotgun (WGS) entry which is preliminary data.</text>
</comment>
<protein>
    <submittedName>
        <fullName evidence="2">Uncharacterized protein</fullName>
    </submittedName>
</protein>
<keyword evidence="1" id="KW-0472">Membrane</keyword>
<evidence type="ECO:0000313" key="2">
    <source>
        <dbReference type="EMBL" id="GIE16450.1"/>
    </source>
</evidence>
<keyword evidence="1" id="KW-0812">Transmembrane</keyword>
<accession>A0A919J8E9</accession>
<dbReference type="EMBL" id="BOMM01000087">
    <property type="protein sequence ID" value="GIE16450.1"/>
    <property type="molecule type" value="Genomic_DNA"/>
</dbReference>
<dbReference type="AlphaFoldDB" id="A0A919J8E9"/>
<sequence>MAVAGAAEVAQVPSVAALVERVAARRAEVVAAGDQARAALRAAAEAEGGRIRAAADGEAARILAVTEESIVAAVQAAGGAEAAVRAARVREIGRIDAEAEATLSALDGALRESQAAALGAAERHAAAAVAGGEREAQRAVTGARERAGQAVAVGQGRAATLEPTKRGARKARAAREISQETAGEIVKAGAATAGTARTDMAALAGKFRGEGAAVAEQMAGADLASARQRVIDRRAAAVSAVDRAAEQALAQVASDRDAVVEQLGAMRAAAGDVARAAAAAATAIDQGLQAGLAGVDAAVAEIAGGLDEVAAVADALTGRSVADLTAAGAELDAAAGEVLGELDRLVQGSASGMGFAAGTVADDMRQQADLLTAPAAQAATDFNQRTGDAARATVDGITGQADETLAEYSTIRTGVTGTFARALADADRKWAEQETGGLAEVARRVGEGIAAQQKMLDEVGRRIDERAAEIENESWWDRAVGFVAGFVVGFLATAWEMIKVLGVIALVALAVVVVAVIIGALVAGLAGIVAVFAALAAVASFVAAISGVLLAIGVVVVACMAGYKLYKAFSDDTLSAYEKGKLVGGATFDVASLVLGAKFVSWAGRLFGLGVAAEAGAEAAALARLRAVIADEAVLERLLAAAGGDTVKLERMLAGVGGDAGGLDDLVRATGGDAALLDEAVANTAKVRAQTVEALGDAKPATPIGEIGPDQPLGQAMALFDSTNPQMAKDLRVAYEALTDAETVADTVARVQARAIDLAARGVGKPFEVALRSVTDGRIVTLHLDLGDKAEAFLAAVLDLSKKAPDEVINLLPGQLELTEPAFFADVVTKGESFLDISAIVKTAPEHGAATHLLQDLVVDRALARSGSQLTGRALRQALAPAAGEKDIPRAFAWDHIWDAFGDVVNNPNFLNARLGQIFGDLDAVLVHIDEAWAAKFGKLLGKKVKPE</sequence>
<name>A0A919J8E9_9ACTN</name>
<reference evidence="2" key="1">
    <citation type="submission" date="2021-01" db="EMBL/GenBank/DDBJ databases">
        <title>Whole genome shotgun sequence of Actinoplanes ferrugineus NBRC 15555.</title>
        <authorList>
            <person name="Komaki H."/>
            <person name="Tamura T."/>
        </authorList>
    </citation>
    <scope>NUCLEOTIDE SEQUENCE</scope>
    <source>
        <strain evidence="2">NBRC 15555</strain>
    </source>
</reference>